<dbReference type="EMBL" id="BGZK01001217">
    <property type="protein sequence ID" value="GBP74663.1"/>
    <property type="molecule type" value="Genomic_DNA"/>
</dbReference>
<organism evidence="2 3">
    <name type="scientific">Eumeta variegata</name>
    <name type="common">Bagworm moth</name>
    <name type="synonym">Eumeta japonica</name>
    <dbReference type="NCBI Taxonomy" id="151549"/>
    <lineage>
        <taxon>Eukaryota</taxon>
        <taxon>Metazoa</taxon>
        <taxon>Ecdysozoa</taxon>
        <taxon>Arthropoda</taxon>
        <taxon>Hexapoda</taxon>
        <taxon>Insecta</taxon>
        <taxon>Pterygota</taxon>
        <taxon>Neoptera</taxon>
        <taxon>Endopterygota</taxon>
        <taxon>Lepidoptera</taxon>
        <taxon>Glossata</taxon>
        <taxon>Ditrysia</taxon>
        <taxon>Tineoidea</taxon>
        <taxon>Psychidae</taxon>
        <taxon>Oiketicinae</taxon>
        <taxon>Eumeta</taxon>
    </lineage>
</organism>
<sequence length="92" mass="11122">MIYSVQRIERVIVSNHKRDRDRSREWVRDRKEERNGIEIESEIELDIESYPPASEPRRSERLRTPPSVTEHGRMLPNARCDRLADIPVWRFH</sequence>
<evidence type="ECO:0000313" key="3">
    <source>
        <dbReference type="Proteomes" id="UP000299102"/>
    </source>
</evidence>
<name>A0A4C1YH80_EUMVA</name>
<proteinExistence type="predicted"/>
<feature type="region of interest" description="Disordered" evidence="1">
    <location>
        <begin position="48"/>
        <end position="75"/>
    </location>
</feature>
<evidence type="ECO:0000313" key="2">
    <source>
        <dbReference type="EMBL" id="GBP74663.1"/>
    </source>
</evidence>
<keyword evidence="3" id="KW-1185">Reference proteome</keyword>
<dbReference type="Proteomes" id="UP000299102">
    <property type="component" value="Unassembled WGS sequence"/>
</dbReference>
<comment type="caution">
    <text evidence="2">The sequence shown here is derived from an EMBL/GenBank/DDBJ whole genome shotgun (WGS) entry which is preliminary data.</text>
</comment>
<reference evidence="2 3" key="1">
    <citation type="journal article" date="2019" name="Commun. Biol.">
        <title>The bagworm genome reveals a unique fibroin gene that provides high tensile strength.</title>
        <authorList>
            <person name="Kono N."/>
            <person name="Nakamura H."/>
            <person name="Ohtoshi R."/>
            <person name="Tomita M."/>
            <person name="Numata K."/>
            <person name="Arakawa K."/>
        </authorList>
    </citation>
    <scope>NUCLEOTIDE SEQUENCE [LARGE SCALE GENOMIC DNA]</scope>
</reference>
<protein>
    <submittedName>
        <fullName evidence="2">Uncharacterized protein</fullName>
    </submittedName>
</protein>
<accession>A0A4C1YH80</accession>
<gene>
    <name evidence="2" type="ORF">EVAR_51588_1</name>
</gene>
<dbReference type="AlphaFoldDB" id="A0A4C1YH80"/>
<evidence type="ECO:0000256" key="1">
    <source>
        <dbReference type="SAM" id="MobiDB-lite"/>
    </source>
</evidence>